<evidence type="ECO:0000313" key="3">
    <source>
        <dbReference type="WBParaSite" id="MBELARI_LOCUS20640"/>
    </source>
</evidence>
<proteinExistence type="predicted"/>
<dbReference type="WBParaSite" id="MBELARI_LOCUS20640">
    <property type="protein sequence ID" value="MBELARI_LOCUS20640"/>
    <property type="gene ID" value="MBELARI_LOCUS20640"/>
</dbReference>
<organism evidence="2 3">
    <name type="scientific">Mesorhabditis belari</name>
    <dbReference type="NCBI Taxonomy" id="2138241"/>
    <lineage>
        <taxon>Eukaryota</taxon>
        <taxon>Metazoa</taxon>
        <taxon>Ecdysozoa</taxon>
        <taxon>Nematoda</taxon>
        <taxon>Chromadorea</taxon>
        <taxon>Rhabditida</taxon>
        <taxon>Rhabditina</taxon>
        <taxon>Rhabditomorpha</taxon>
        <taxon>Rhabditoidea</taxon>
        <taxon>Rhabditidae</taxon>
        <taxon>Mesorhabditinae</taxon>
        <taxon>Mesorhabditis</taxon>
    </lineage>
</organism>
<sequence>MHPAAEQEYHRIAQVEDVSQDICKLIAKSIVSTRHNHETLQKVQNDLKVINSEAGEEAKNLHERLNWLKDRVKEKTEALKPRMAEKEENAEMHFEGRSSAISEWTLLSLEHEIAELEKQMLELDKFVREANKYTEDMVTLQDDCEEIRTRQRILNRMPNRPSTRVGGGSHEVARVLLRAEEVLYFLCESKEADVLSEVPIVLKEVDELRHAAEQASLSNKGEAYRYLADVDCDTGNILAIRENRASQTVRVGAVNDEMNTSATPSVV</sequence>
<evidence type="ECO:0000256" key="1">
    <source>
        <dbReference type="SAM" id="Coils"/>
    </source>
</evidence>
<keyword evidence="2" id="KW-1185">Reference proteome</keyword>
<accession>A0AAF3F260</accession>
<evidence type="ECO:0000313" key="2">
    <source>
        <dbReference type="Proteomes" id="UP000887575"/>
    </source>
</evidence>
<keyword evidence="1" id="KW-0175">Coiled coil</keyword>
<feature type="coiled-coil region" evidence="1">
    <location>
        <begin position="106"/>
        <end position="150"/>
    </location>
</feature>
<dbReference type="Proteomes" id="UP000887575">
    <property type="component" value="Unassembled WGS sequence"/>
</dbReference>
<protein>
    <submittedName>
        <fullName evidence="3">Uncharacterized protein</fullName>
    </submittedName>
</protein>
<dbReference type="AlphaFoldDB" id="A0AAF3F260"/>
<reference evidence="3" key="1">
    <citation type="submission" date="2024-02" db="UniProtKB">
        <authorList>
            <consortium name="WormBaseParasite"/>
        </authorList>
    </citation>
    <scope>IDENTIFICATION</scope>
</reference>
<name>A0AAF3F260_9BILA</name>